<dbReference type="PANTHER" id="PTHR47991">
    <property type="entry name" value="OXOGLUTARATE/IRON-DEPENDENT DIOXYGENASE"/>
    <property type="match status" value="1"/>
</dbReference>
<dbReference type="InterPro" id="IPR050295">
    <property type="entry name" value="Plant_2OG-oxidoreductases"/>
</dbReference>
<reference evidence="5" key="1">
    <citation type="journal article" date="2014" name="Science">
        <title>The coffee genome provides insight into the convergent evolution of caffeine biosynthesis.</title>
        <authorList>
            <person name="Denoeud F."/>
            <person name="Carretero-Paulet L."/>
            <person name="Dereeper A."/>
            <person name="Droc G."/>
            <person name="Guyot R."/>
            <person name="Pietrella M."/>
            <person name="Zheng C."/>
            <person name="Alberti A."/>
            <person name="Anthony F."/>
            <person name="Aprea G."/>
            <person name="Aury J.M."/>
            <person name="Bento P."/>
            <person name="Bernard M."/>
            <person name="Bocs S."/>
            <person name="Campa C."/>
            <person name="Cenci A."/>
            <person name="Combes M.C."/>
            <person name="Crouzillat D."/>
            <person name="Da Silva C."/>
            <person name="Daddiego L."/>
            <person name="De Bellis F."/>
            <person name="Dussert S."/>
            <person name="Garsmeur O."/>
            <person name="Gayraud T."/>
            <person name="Guignon V."/>
            <person name="Jahn K."/>
            <person name="Jamilloux V."/>
            <person name="Joet T."/>
            <person name="Labadie K."/>
            <person name="Lan T."/>
            <person name="Leclercq J."/>
            <person name="Lepelley M."/>
            <person name="Leroy T."/>
            <person name="Li L.T."/>
            <person name="Librado P."/>
            <person name="Lopez L."/>
            <person name="Munoz A."/>
            <person name="Noel B."/>
            <person name="Pallavicini A."/>
            <person name="Perrotta G."/>
            <person name="Poncet V."/>
            <person name="Pot D."/>
            <person name="Priyono X."/>
            <person name="Rigoreau M."/>
            <person name="Rouard M."/>
            <person name="Rozas J."/>
            <person name="Tranchant-Dubreuil C."/>
            <person name="VanBuren R."/>
            <person name="Zhang Q."/>
            <person name="Andrade A.C."/>
            <person name="Argout X."/>
            <person name="Bertrand B."/>
            <person name="de Kochko A."/>
            <person name="Graziosi G."/>
            <person name="Henry R.J."/>
            <person name="Jayarama X."/>
            <person name="Ming R."/>
            <person name="Nagai C."/>
            <person name="Rounsley S."/>
            <person name="Sankoff D."/>
            <person name="Giuliano G."/>
            <person name="Albert V.A."/>
            <person name="Wincker P."/>
            <person name="Lashermes P."/>
        </authorList>
    </citation>
    <scope>NUCLEOTIDE SEQUENCE [LARGE SCALE GENOMIC DNA]</scope>
    <source>
        <strain evidence="5">cv. DH200-94</strain>
    </source>
</reference>
<dbReference type="InParanoid" id="A0A068V1Z3"/>
<keyword evidence="1" id="KW-0479">Metal-binding</keyword>
<dbReference type="InterPro" id="IPR026992">
    <property type="entry name" value="DIOX_N"/>
</dbReference>
<gene>
    <name evidence="4" type="ORF">GSCOC_T00042046001</name>
</gene>
<accession>A0A068V1Z3</accession>
<evidence type="ECO:0000256" key="2">
    <source>
        <dbReference type="ARBA" id="ARBA00023004"/>
    </source>
</evidence>
<feature type="domain" description="Non-haem dioxygenase N-terminal" evidence="3">
    <location>
        <begin position="14"/>
        <end position="52"/>
    </location>
</feature>
<evidence type="ECO:0000313" key="4">
    <source>
        <dbReference type="EMBL" id="CDP14651.1"/>
    </source>
</evidence>
<keyword evidence="2" id="KW-0408">Iron</keyword>
<dbReference type="AlphaFoldDB" id="A0A068V1Z3"/>
<dbReference type="InterPro" id="IPR027443">
    <property type="entry name" value="IPNS-like_sf"/>
</dbReference>
<proteinExistence type="predicted"/>
<name>A0A068V1Z3_COFCA</name>
<evidence type="ECO:0000259" key="3">
    <source>
        <dbReference type="Pfam" id="PF14226"/>
    </source>
</evidence>
<protein>
    <recommendedName>
        <fullName evidence="3">Non-haem dioxygenase N-terminal domain-containing protein</fullName>
    </recommendedName>
</protein>
<dbReference type="Proteomes" id="UP000295252">
    <property type="component" value="Chromosome V"/>
</dbReference>
<dbReference type="EMBL" id="HG739174">
    <property type="protein sequence ID" value="CDP14651.1"/>
    <property type="molecule type" value="Genomic_DNA"/>
</dbReference>
<dbReference type="Gramene" id="CDP14651">
    <property type="protein sequence ID" value="CDP14651"/>
    <property type="gene ID" value="GSCOC_T00042046001"/>
</dbReference>
<organism evidence="4 5">
    <name type="scientific">Coffea canephora</name>
    <name type="common">Robusta coffee</name>
    <dbReference type="NCBI Taxonomy" id="49390"/>
    <lineage>
        <taxon>Eukaryota</taxon>
        <taxon>Viridiplantae</taxon>
        <taxon>Streptophyta</taxon>
        <taxon>Embryophyta</taxon>
        <taxon>Tracheophyta</taxon>
        <taxon>Spermatophyta</taxon>
        <taxon>Magnoliopsida</taxon>
        <taxon>eudicotyledons</taxon>
        <taxon>Gunneridae</taxon>
        <taxon>Pentapetalae</taxon>
        <taxon>asterids</taxon>
        <taxon>lamiids</taxon>
        <taxon>Gentianales</taxon>
        <taxon>Rubiaceae</taxon>
        <taxon>Ixoroideae</taxon>
        <taxon>Gardenieae complex</taxon>
        <taxon>Bertiereae - Coffeeae clade</taxon>
        <taxon>Coffeeae</taxon>
        <taxon>Coffea</taxon>
    </lineage>
</organism>
<dbReference type="GO" id="GO:0046872">
    <property type="term" value="F:metal ion binding"/>
    <property type="evidence" value="ECO:0007669"/>
    <property type="project" value="UniProtKB-KW"/>
</dbReference>
<sequence>MKYYRLFIGSCRLEQAEIIGQIMKASQEFGFFQVINHGVSEGLMEETMNVIQDDNVTHSCHPVEDHIQSLPEKPTRCRDVISTYCVEAQKFLLRISDLICEGLGLIGYFEDELTKVQLFLDWECQNTMILIS</sequence>
<dbReference type="PhylomeDB" id="A0A068V1Z3"/>
<evidence type="ECO:0000256" key="1">
    <source>
        <dbReference type="ARBA" id="ARBA00022723"/>
    </source>
</evidence>
<evidence type="ECO:0000313" key="5">
    <source>
        <dbReference type="Proteomes" id="UP000295252"/>
    </source>
</evidence>
<keyword evidence="5" id="KW-1185">Reference proteome</keyword>
<dbReference type="Pfam" id="PF14226">
    <property type="entry name" value="DIOX_N"/>
    <property type="match status" value="1"/>
</dbReference>
<dbReference type="SUPFAM" id="SSF51197">
    <property type="entry name" value="Clavaminate synthase-like"/>
    <property type="match status" value="1"/>
</dbReference>
<dbReference type="Gene3D" id="2.60.120.330">
    <property type="entry name" value="B-lactam Antibiotic, Isopenicillin N Synthase, Chain"/>
    <property type="match status" value="1"/>
</dbReference>
<dbReference type="STRING" id="49390.A0A068V1Z3"/>
<dbReference type="GO" id="GO:0016706">
    <property type="term" value="F:2-oxoglutarate-dependent dioxygenase activity"/>
    <property type="evidence" value="ECO:0007669"/>
    <property type="project" value="UniProtKB-ARBA"/>
</dbReference>